<feature type="non-terminal residue" evidence="1">
    <location>
        <position position="95"/>
    </location>
</feature>
<dbReference type="AlphaFoldDB" id="A0A0L0FAM1"/>
<dbReference type="Gene3D" id="3.90.79.10">
    <property type="entry name" value="Nucleoside Triphosphate Pyrophosphohydrolase"/>
    <property type="match status" value="1"/>
</dbReference>
<dbReference type="InterPro" id="IPR015797">
    <property type="entry name" value="NUDIX_hydrolase-like_dom_sf"/>
</dbReference>
<protein>
    <submittedName>
        <fullName evidence="1">Uncharacterized protein</fullName>
    </submittedName>
</protein>
<evidence type="ECO:0000313" key="1">
    <source>
        <dbReference type="EMBL" id="KNC73762.1"/>
    </source>
</evidence>
<name>A0A0L0FAM1_9EUKA</name>
<dbReference type="EMBL" id="KQ245184">
    <property type="protein sequence ID" value="KNC73762.1"/>
    <property type="molecule type" value="Genomic_DNA"/>
</dbReference>
<evidence type="ECO:0000313" key="2">
    <source>
        <dbReference type="Proteomes" id="UP000054560"/>
    </source>
</evidence>
<dbReference type="Proteomes" id="UP000054560">
    <property type="component" value="Unassembled WGS sequence"/>
</dbReference>
<dbReference type="STRING" id="667725.A0A0L0FAM1"/>
<organism evidence="1 2">
    <name type="scientific">Sphaeroforma arctica JP610</name>
    <dbReference type="NCBI Taxonomy" id="667725"/>
    <lineage>
        <taxon>Eukaryota</taxon>
        <taxon>Ichthyosporea</taxon>
        <taxon>Ichthyophonida</taxon>
        <taxon>Sphaeroforma</taxon>
    </lineage>
</organism>
<dbReference type="GeneID" id="25914185"/>
<keyword evidence="2" id="KW-1185">Reference proteome</keyword>
<dbReference type="SUPFAM" id="SSF55811">
    <property type="entry name" value="Nudix"/>
    <property type="match status" value="1"/>
</dbReference>
<sequence>MSSGTPFDFKGTGKEVLYKQKWAQLCELSYTDHRGRARKWECVERTTRKGDIDGVAILPLLRYAADGEGERTGTHTVIIKQYRPPVDAVCVELPA</sequence>
<reference evidence="1 2" key="1">
    <citation type="submission" date="2011-02" db="EMBL/GenBank/DDBJ databases">
        <title>The Genome Sequence of Sphaeroforma arctica JP610.</title>
        <authorList>
            <consortium name="The Broad Institute Genome Sequencing Platform"/>
            <person name="Russ C."/>
            <person name="Cuomo C."/>
            <person name="Young S.K."/>
            <person name="Zeng Q."/>
            <person name="Gargeya S."/>
            <person name="Alvarado L."/>
            <person name="Berlin A."/>
            <person name="Chapman S.B."/>
            <person name="Chen Z."/>
            <person name="Freedman E."/>
            <person name="Gellesch M."/>
            <person name="Goldberg J."/>
            <person name="Griggs A."/>
            <person name="Gujja S."/>
            <person name="Heilman E."/>
            <person name="Heiman D."/>
            <person name="Howarth C."/>
            <person name="Mehta T."/>
            <person name="Neiman D."/>
            <person name="Pearson M."/>
            <person name="Roberts A."/>
            <person name="Saif S."/>
            <person name="Shea T."/>
            <person name="Shenoy N."/>
            <person name="Sisk P."/>
            <person name="Stolte C."/>
            <person name="Sykes S."/>
            <person name="White J."/>
            <person name="Yandava C."/>
            <person name="Burger G."/>
            <person name="Gray M.W."/>
            <person name="Holland P.W.H."/>
            <person name="King N."/>
            <person name="Lang F.B.F."/>
            <person name="Roger A.J."/>
            <person name="Ruiz-Trillo I."/>
            <person name="Haas B."/>
            <person name="Nusbaum C."/>
            <person name="Birren B."/>
        </authorList>
    </citation>
    <scope>NUCLEOTIDE SEQUENCE [LARGE SCALE GENOMIC DNA]</scope>
    <source>
        <strain evidence="1 2">JP610</strain>
    </source>
</reference>
<dbReference type="RefSeq" id="XP_014147664.1">
    <property type="nucleotide sequence ID" value="XM_014292189.1"/>
</dbReference>
<dbReference type="OrthoDB" id="10249920at2759"/>
<proteinExistence type="predicted"/>
<gene>
    <name evidence="1" type="ORF">SARC_13681</name>
</gene>
<dbReference type="eggNOG" id="KOG3041">
    <property type="taxonomic scope" value="Eukaryota"/>
</dbReference>
<accession>A0A0L0FAM1</accession>